<dbReference type="PANTHER" id="PTHR42780:SF1">
    <property type="entry name" value="ISOLEUCINE--TRNA LIGASE, CYTOPLASMIC"/>
    <property type="match status" value="1"/>
</dbReference>
<dbReference type="FunFam" id="3.40.50.620:FF:000063">
    <property type="entry name" value="Isoleucine--tRNA ligase"/>
    <property type="match status" value="1"/>
</dbReference>
<dbReference type="InterPro" id="IPR014729">
    <property type="entry name" value="Rossmann-like_a/b/a_fold"/>
</dbReference>
<dbReference type="GO" id="GO:0002161">
    <property type="term" value="F:aminoacyl-tRNA deacylase activity"/>
    <property type="evidence" value="ECO:0007669"/>
    <property type="project" value="InterPro"/>
</dbReference>
<dbReference type="GO" id="GO:0005524">
    <property type="term" value="F:ATP binding"/>
    <property type="evidence" value="ECO:0007669"/>
    <property type="project" value="UniProtKB-UniRule"/>
</dbReference>
<dbReference type="Pfam" id="PF00133">
    <property type="entry name" value="tRNA-synt_1"/>
    <property type="match status" value="1"/>
</dbReference>
<dbReference type="EC" id="6.1.1.5" evidence="15"/>
<evidence type="ECO:0000259" key="16">
    <source>
        <dbReference type="Pfam" id="PF00133"/>
    </source>
</evidence>
<evidence type="ECO:0000259" key="17">
    <source>
        <dbReference type="Pfam" id="PF08264"/>
    </source>
</evidence>
<evidence type="ECO:0000256" key="11">
    <source>
        <dbReference type="ARBA" id="ARBA00022917"/>
    </source>
</evidence>
<dbReference type="GO" id="GO:0005737">
    <property type="term" value="C:cytoplasm"/>
    <property type="evidence" value="ECO:0007669"/>
    <property type="project" value="UniProtKB-SubCell"/>
</dbReference>
<dbReference type="FunCoup" id="A0A259TYR8">
    <property type="interactions" value="508"/>
</dbReference>
<evidence type="ECO:0000256" key="5">
    <source>
        <dbReference type="ARBA" id="ARBA00022490"/>
    </source>
</evidence>
<proteinExistence type="inferred from homology"/>
<dbReference type="InterPro" id="IPR009008">
    <property type="entry name" value="Val/Leu/Ile-tRNA-synth_edit"/>
</dbReference>
<dbReference type="Gene3D" id="3.90.740.10">
    <property type="entry name" value="Valyl/Leucyl/Isoleucyl-tRNA synthetase, editing domain"/>
    <property type="match status" value="1"/>
</dbReference>
<feature type="short sequence motif" description="'HIGH' region" evidence="15">
    <location>
        <begin position="52"/>
        <end position="62"/>
    </location>
</feature>
<dbReference type="GO" id="GO:0008270">
    <property type="term" value="F:zinc ion binding"/>
    <property type="evidence" value="ECO:0007669"/>
    <property type="project" value="UniProtKB-UniRule"/>
</dbReference>
<evidence type="ECO:0000256" key="12">
    <source>
        <dbReference type="ARBA" id="ARBA00023146"/>
    </source>
</evidence>
<dbReference type="Gene3D" id="3.40.50.620">
    <property type="entry name" value="HUPs"/>
    <property type="match status" value="2"/>
</dbReference>
<protein>
    <recommendedName>
        <fullName evidence="15">Isoleucine--tRNA ligase</fullName>
        <ecNumber evidence="15">6.1.1.5</ecNumber>
    </recommendedName>
    <alternativeName>
        <fullName evidence="15">Isoleucyl-tRNA synthetase</fullName>
        <shortName evidence="15">IleRS</shortName>
    </alternativeName>
</protein>
<dbReference type="Proteomes" id="UP000216446">
    <property type="component" value="Unassembled WGS sequence"/>
</dbReference>
<dbReference type="InParanoid" id="A0A259TYR8"/>
<dbReference type="EMBL" id="MQWB01000001">
    <property type="protein sequence ID" value="OZC02836.1"/>
    <property type="molecule type" value="Genomic_DNA"/>
</dbReference>
<evidence type="ECO:0000313" key="18">
    <source>
        <dbReference type="EMBL" id="OZC02836.1"/>
    </source>
</evidence>
<comment type="subunit">
    <text evidence="4 15">Monomer.</text>
</comment>
<dbReference type="PANTHER" id="PTHR42780">
    <property type="entry name" value="SOLEUCYL-TRNA SYNTHETASE"/>
    <property type="match status" value="1"/>
</dbReference>
<dbReference type="CDD" id="cd00818">
    <property type="entry name" value="IleRS_core"/>
    <property type="match status" value="1"/>
</dbReference>
<comment type="similarity">
    <text evidence="3 15">Belongs to the class-I aminoacyl-tRNA synthetase family. IleS type 2 subfamily.</text>
</comment>
<dbReference type="SUPFAM" id="SSF50677">
    <property type="entry name" value="ValRS/IleRS/LeuRS editing domain"/>
    <property type="match status" value="1"/>
</dbReference>
<evidence type="ECO:0000256" key="13">
    <source>
        <dbReference type="ARBA" id="ARBA00025217"/>
    </source>
</evidence>
<evidence type="ECO:0000256" key="6">
    <source>
        <dbReference type="ARBA" id="ARBA00022598"/>
    </source>
</evidence>
<dbReference type="GO" id="GO:0004822">
    <property type="term" value="F:isoleucine-tRNA ligase activity"/>
    <property type="evidence" value="ECO:0007669"/>
    <property type="project" value="UniProtKB-UniRule"/>
</dbReference>
<evidence type="ECO:0000256" key="4">
    <source>
        <dbReference type="ARBA" id="ARBA00011245"/>
    </source>
</evidence>
<organism evidence="18 19">
    <name type="scientific">Rubricoccus marinus</name>
    <dbReference type="NCBI Taxonomy" id="716817"/>
    <lineage>
        <taxon>Bacteria</taxon>
        <taxon>Pseudomonadati</taxon>
        <taxon>Rhodothermota</taxon>
        <taxon>Rhodothermia</taxon>
        <taxon>Rhodothermales</taxon>
        <taxon>Rubricoccaceae</taxon>
        <taxon>Rubricoccus</taxon>
    </lineage>
</organism>
<dbReference type="HAMAP" id="MF_02003">
    <property type="entry name" value="Ile_tRNA_synth_type2"/>
    <property type="match status" value="1"/>
</dbReference>
<dbReference type="SUPFAM" id="SSF47323">
    <property type="entry name" value="Anticodon-binding domain of a subclass of class I aminoacyl-tRNA synthetases"/>
    <property type="match status" value="1"/>
</dbReference>
<dbReference type="CDD" id="cd07961">
    <property type="entry name" value="Anticodon_Ia_Ile_ABEc"/>
    <property type="match status" value="1"/>
</dbReference>
<comment type="cofactor">
    <cofactor evidence="1 15">
        <name>Zn(2+)</name>
        <dbReference type="ChEBI" id="CHEBI:29105"/>
    </cofactor>
</comment>
<dbReference type="PRINTS" id="PR00984">
    <property type="entry name" value="TRNASYNTHILE"/>
</dbReference>
<evidence type="ECO:0000256" key="2">
    <source>
        <dbReference type="ARBA" id="ARBA00004496"/>
    </source>
</evidence>
<dbReference type="FunFam" id="3.40.50.620:FF:000075">
    <property type="entry name" value="Isoleucine--tRNA ligase"/>
    <property type="match status" value="1"/>
</dbReference>
<dbReference type="Gene3D" id="1.10.730.10">
    <property type="entry name" value="Isoleucyl-tRNA Synthetase, Domain 1"/>
    <property type="match status" value="1"/>
</dbReference>
<dbReference type="SUPFAM" id="SSF52374">
    <property type="entry name" value="Nucleotidylyl transferase"/>
    <property type="match status" value="1"/>
</dbReference>
<dbReference type="RefSeq" id="WP_094547495.1">
    <property type="nucleotide sequence ID" value="NZ_MQWB01000001.1"/>
</dbReference>
<dbReference type="OrthoDB" id="9810365at2"/>
<keyword evidence="19" id="KW-1185">Reference proteome</keyword>
<dbReference type="InterPro" id="IPR002300">
    <property type="entry name" value="aa-tRNA-synth_Ia"/>
</dbReference>
<feature type="binding site" evidence="15">
    <location>
        <position position="626"/>
    </location>
    <ligand>
        <name>ATP</name>
        <dbReference type="ChEBI" id="CHEBI:30616"/>
    </ligand>
</feature>
<keyword evidence="12 15" id="KW-0030">Aminoacyl-tRNA synthetase</keyword>
<comment type="caution">
    <text evidence="18">The sequence shown here is derived from an EMBL/GenBank/DDBJ whole genome shotgun (WGS) entry which is preliminary data.</text>
</comment>
<reference evidence="18 19" key="1">
    <citation type="submission" date="2016-11" db="EMBL/GenBank/DDBJ databases">
        <title>Study of marine rhodopsin-containing bacteria.</title>
        <authorList>
            <person name="Yoshizawa S."/>
            <person name="Kumagai Y."/>
            <person name="Kogure K."/>
        </authorList>
    </citation>
    <scope>NUCLEOTIDE SEQUENCE [LARGE SCALE GENOMIC DNA]</scope>
    <source>
        <strain evidence="18 19">SG-29</strain>
    </source>
</reference>
<comment type="function">
    <text evidence="13 15">Catalyzes the attachment of isoleucine to tRNA(Ile). As IleRS can inadvertently accommodate and process structurally similar amino acids such as valine, to avoid such errors it has two additional distinct tRNA(Ile)-dependent editing activities. One activity is designated as 'pretransfer' editing and involves the hydrolysis of activated Val-AMP. The other activity is designated 'posttransfer' editing and involves deacylation of mischarged Val-tRNA(Ile).</text>
</comment>
<keyword evidence="10 15" id="KW-0067">ATP-binding</keyword>
<keyword evidence="8 15" id="KW-0547">Nucleotide-binding</keyword>
<feature type="domain" description="Aminoacyl-tRNA synthetase class Ia" evidence="16">
    <location>
        <begin position="22"/>
        <end position="655"/>
    </location>
</feature>
<evidence type="ECO:0000256" key="7">
    <source>
        <dbReference type="ARBA" id="ARBA00022723"/>
    </source>
</evidence>
<dbReference type="Pfam" id="PF19302">
    <property type="entry name" value="DUF5915"/>
    <property type="match status" value="1"/>
</dbReference>
<dbReference type="InterPro" id="IPR002301">
    <property type="entry name" value="Ile-tRNA-ligase"/>
</dbReference>
<dbReference type="NCBIfam" id="TIGR00392">
    <property type="entry name" value="ileS"/>
    <property type="match status" value="1"/>
</dbReference>
<comment type="subcellular location">
    <subcellularLocation>
        <location evidence="2 15">Cytoplasm</location>
    </subcellularLocation>
</comment>
<dbReference type="InterPro" id="IPR023586">
    <property type="entry name" value="Ile-tRNA-ligase_type2"/>
</dbReference>
<dbReference type="InterPro" id="IPR013155">
    <property type="entry name" value="M/V/L/I-tRNA-synth_anticd-bd"/>
</dbReference>
<name>A0A259TYR8_9BACT</name>
<evidence type="ECO:0000256" key="9">
    <source>
        <dbReference type="ARBA" id="ARBA00022833"/>
    </source>
</evidence>
<evidence type="ECO:0000256" key="14">
    <source>
        <dbReference type="ARBA" id="ARBA00048359"/>
    </source>
</evidence>
<evidence type="ECO:0000313" key="19">
    <source>
        <dbReference type="Proteomes" id="UP000216446"/>
    </source>
</evidence>
<keyword evidence="7 15" id="KW-0479">Metal-binding</keyword>
<comment type="catalytic activity">
    <reaction evidence="14 15">
        <text>tRNA(Ile) + L-isoleucine + ATP = L-isoleucyl-tRNA(Ile) + AMP + diphosphate</text>
        <dbReference type="Rhea" id="RHEA:11060"/>
        <dbReference type="Rhea" id="RHEA-COMP:9666"/>
        <dbReference type="Rhea" id="RHEA-COMP:9695"/>
        <dbReference type="ChEBI" id="CHEBI:30616"/>
        <dbReference type="ChEBI" id="CHEBI:33019"/>
        <dbReference type="ChEBI" id="CHEBI:58045"/>
        <dbReference type="ChEBI" id="CHEBI:78442"/>
        <dbReference type="ChEBI" id="CHEBI:78528"/>
        <dbReference type="ChEBI" id="CHEBI:456215"/>
        <dbReference type="EC" id="6.1.1.5"/>
    </reaction>
</comment>
<keyword evidence="5 15" id="KW-0963">Cytoplasm</keyword>
<keyword evidence="11 15" id="KW-0648">Protein biosynthesis</keyword>
<dbReference type="AlphaFoldDB" id="A0A259TYR8"/>
<dbReference type="GO" id="GO:0000049">
    <property type="term" value="F:tRNA binding"/>
    <property type="evidence" value="ECO:0007669"/>
    <property type="project" value="InterPro"/>
</dbReference>
<dbReference type="GO" id="GO:0006428">
    <property type="term" value="P:isoleucyl-tRNA aminoacylation"/>
    <property type="evidence" value="ECO:0007669"/>
    <property type="project" value="UniProtKB-UniRule"/>
</dbReference>
<dbReference type="InterPro" id="IPR033709">
    <property type="entry name" value="Anticodon_Ile_ABEc"/>
</dbReference>
<evidence type="ECO:0000256" key="1">
    <source>
        <dbReference type="ARBA" id="ARBA00001947"/>
    </source>
</evidence>
<dbReference type="InterPro" id="IPR009080">
    <property type="entry name" value="tRNAsynth_Ia_anticodon-bd"/>
</dbReference>
<feature type="short sequence motif" description="'KMSKS' region" evidence="15">
    <location>
        <begin position="623"/>
        <end position="627"/>
    </location>
</feature>
<evidence type="ECO:0000256" key="15">
    <source>
        <dbReference type="HAMAP-Rule" id="MF_02003"/>
    </source>
</evidence>
<keyword evidence="9 15" id="KW-0862">Zinc</keyword>
<evidence type="ECO:0000256" key="10">
    <source>
        <dbReference type="ARBA" id="ARBA00022840"/>
    </source>
</evidence>
<comment type="domain">
    <text evidence="15">IleRS has two distinct active sites: one for aminoacylation and one for editing. The misactivated valine is translocated from the active site to the editing site, which sterically excludes the correctly activated isoleucine. The single editing site contains two valyl binding pockets, one specific for each substrate (Val-AMP or Val-tRNA(Ile)).</text>
</comment>
<feature type="domain" description="Methionyl/Valyl/Leucyl/Isoleucyl-tRNA synthetase anticodon-binding" evidence="17">
    <location>
        <begin position="711"/>
        <end position="855"/>
    </location>
</feature>
<evidence type="ECO:0000256" key="3">
    <source>
        <dbReference type="ARBA" id="ARBA00007078"/>
    </source>
</evidence>
<sequence>MPTASRYPDADAFDQVTVEKAILDRWDAEDTFQRSLDLRDRAPTFAFYEGPPTANGKPGIHHVLARTLKDLFCRYKTMKGFRVDRKAGWDTHGLPVEIEVEKALGLEGRHAVEEYGIAEYNAACRESVLKYKGLWDSLTVRMGYWVDLSAPYVTYENEYIESVWALLQVLHQKGLLYRGHKIQWYSPANGTVLSSHEVSLGYEEVQDPSIIVRAPLADEPGTSLLAWTTTPWTVPSNAAMAVGPKIRYVKVRVAKEGGGTEHLIVAESRMAATIKDENAVIVEHLTGADLIGRRYEPMMPEAGEWFVDRATGDEAFAREGLWRVVGANYVTTDDGTGIVHTAPAFGADDNLTGQREGIPLLNPVEPDGTFAEGFPVCGGLWFKDADRPIIRDLAARGLLWREDSYVHNYPHDWRKGTPLMSYPVDSWFVETTRVKDRMVELNQTINWQPEAIGTGRFGQWLENNVDWALSRMRYWGTPLPIWVSDEDPDYVEVIGSIEQLREKCGGTFPPEALNPASGEVDLHRPYVDALTWPAPNGGTMRRIPDLLDVWFDSGAMPFAQWHQPFENDDAFARNYPADFIAEGVDQTRGWFYTLHALGTLITDSVAFKNVVVNGLVLDASGQKMSKSKGNAVDPFAAIATHGADPVRWNMMAASPPWESLRYSDDAVLETRRKFFGTLVNTYRFFATYANVDGYHYDEDAATPLARRSELDRWVLSRLQSTIAETDEALDGYHPTRAARSIQTFVDDMSNWYVRRSRRRFWKSTDDADKRAAYDTLYECLRTVAQLMAPLAPFTAEWLYSQLRPGKSVHLTDFPEASGERLDTDLEDRMALARAVVTAALALRNDAGIGVRQPLAELLVVTDVDGVDEATLRSVEDVILDEVNVKRLETVSGSGGLVNKSARPNFKTLGRRLGKNMGAAKALITTLSPEAIVAYERDGTLTLPLAGEDVTFVAGDIEVVSEGVEGRPVRQETTGDRTVTVSLDTALTDDLRAEGIAREFVNRVQALRKDADYEVTDRIEIVYAAPEAVSAALLAHHEYVSAETLALALSSGDASGDAATETDFGHGPVTIAVRRPAA</sequence>
<dbReference type="Pfam" id="PF08264">
    <property type="entry name" value="Anticodon_1"/>
    <property type="match status" value="1"/>
</dbReference>
<accession>A0A259TYR8</accession>
<keyword evidence="6 15" id="KW-0436">Ligase</keyword>
<gene>
    <name evidence="15" type="primary">ileS</name>
    <name evidence="18" type="ORF">BSZ36_07525</name>
</gene>
<evidence type="ECO:0000256" key="8">
    <source>
        <dbReference type="ARBA" id="ARBA00022741"/>
    </source>
</evidence>